<feature type="region of interest" description="Disordered" evidence="1">
    <location>
        <begin position="51"/>
        <end position="115"/>
    </location>
</feature>
<protein>
    <submittedName>
        <fullName evidence="2">Uncharacterized protein</fullName>
    </submittedName>
</protein>
<dbReference type="AlphaFoldDB" id="A0AAV9DM60"/>
<evidence type="ECO:0000313" key="3">
    <source>
        <dbReference type="Proteomes" id="UP001180020"/>
    </source>
</evidence>
<dbReference type="EMBL" id="JAUJYO010000012">
    <property type="protein sequence ID" value="KAK1302120.1"/>
    <property type="molecule type" value="Genomic_DNA"/>
</dbReference>
<comment type="caution">
    <text evidence="2">The sequence shown here is derived from an EMBL/GenBank/DDBJ whole genome shotgun (WGS) entry which is preliminary data.</text>
</comment>
<reference evidence="2" key="1">
    <citation type="journal article" date="2023" name="Nat. Commun.">
        <title>Diploid and tetraploid genomes of Acorus and the evolution of monocots.</title>
        <authorList>
            <person name="Ma L."/>
            <person name="Liu K.W."/>
            <person name="Li Z."/>
            <person name="Hsiao Y.Y."/>
            <person name="Qi Y."/>
            <person name="Fu T."/>
            <person name="Tang G.D."/>
            <person name="Zhang D."/>
            <person name="Sun W.H."/>
            <person name="Liu D.K."/>
            <person name="Li Y."/>
            <person name="Chen G.Z."/>
            <person name="Liu X.D."/>
            <person name="Liao X.Y."/>
            <person name="Jiang Y.T."/>
            <person name="Yu X."/>
            <person name="Hao Y."/>
            <person name="Huang J."/>
            <person name="Zhao X.W."/>
            <person name="Ke S."/>
            <person name="Chen Y.Y."/>
            <person name="Wu W.L."/>
            <person name="Hsu J.L."/>
            <person name="Lin Y.F."/>
            <person name="Huang M.D."/>
            <person name="Li C.Y."/>
            <person name="Huang L."/>
            <person name="Wang Z.W."/>
            <person name="Zhao X."/>
            <person name="Zhong W.Y."/>
            <person name="Peng D.H."/>
            <person name="Ahmad S."/>
            <person name="Lan S."/>
            <person name="Zhang J.S."/>
            <person name="Tsai W.C."/>
            <person name="Van de Peer Y."/>
            <person name="Liu Z.J."/>
        </authorList>
    </citation>
    <scope>NUCLEOTIDE SEQUENCE</scope>
    <source>
        <strain evidence="2">CP</strain>
    </source>
</reference>
<proteinExistence type="predicted"/>
<evidence type="ECO:0000256" key="1">
    <source>
        <dbReference type="SAM" id="MobiDB-lite"/>
    </source>
</evidence>
<feature type="compositionally biased region" description="Basic and acidic residues" evidence="1">
    <location>
        <begin position="91"/>
        <end position="115"/>
    </location>
</feature>
<sequence length="115" mass="13049">MEFIAKWKADPTSHPAIKLHVRPLTVPLPETPLVLCSIWRLISSRCGGGGETNPLILRDAPQTEETHQRTPEALHSIHFLCDSQRSSSPRKPRERERERERGLERSPEAVHCVAD</sequence>
<name>A0AAV9DM60_ACOCL</name>
<gene>
    <name evidence="2" type="ORF">QJS10_CPB12g01791</name>
</gene>
<evidence type="ECO:0000313" key="2">
    <source>
        <dbReference type="EMBL" id="KAK1302120.1"/>
    </source>
</evidence>
<organism evidence="2 3">
    <name type="scientific">Acorus calamus</name>
    <name type="common">Sweet flag</name>
    <dbReference type="NCBI Taxonomy" id="4465"/>
    <lineage>
        <taxon>Eukaryota</taxon>
        <taxon>Viridiplantae</taxon>
        <taxon>Streptophyta</taxon>
        <taxon>Embryophyta</taxon>
        <taxon>Tracheophyta</taxon>
        <taxon>Spermatophyta</taxon>
        <taxon>Magnoliopsida</taxon>
        <taxon>Liliopsida</taxon>
        <taxon>Acoraceae</taxon>
        <taxon>Acorus</taxon>
    </lineage>
</organism>
<accession>A0AAV9DM60</accession>
<dbReference type="Proteomes" id="UP001180020">
    <property type="component" value="Unassembled WGS sequence"/>
</dbReference>
<reference evidence="2" key="2">
    <citation type="submission" date="2023-06" db="EMBL/GenBank/DDBJ databases">
        <authorList>
            <person name="Ma L."/>
            <person name="Liu K.-W."/>
            <person name="Li Z."/>
            <person name="Hsiao Y.-Y."/>
            <person name="Qi Y."/>
            <person name="Fu T."/>
            <person name="Tang G."/>
            <person name="Zhang D."/>
            <person name="Sun W.-H."/>
            <person name="Liu D.-K."/>
            <person name="Li Y."/>
            <person name="Chen G.-Z."/>
            <person name="Liu X.-D."/>
            <person name="Liao X.-Y."/>
            <person name="Jiang Y.-T."/>
            <person name="Yu X."/>
            <person name="Hao Y."/>
            <person name="Huang J."/>
            <person name="Zhao X.-W."/>
            <person name="Ke S."/>
            <person name="Chen Y.-Y."/>
            <person name="Wu W.-L."/>
            <person name="Hsu J.-L."/>
            <person name="Lin Y.-F."/>
            <person name="Huang M.-D."/>
            <person name="Li C.-Y."/>
            <person name="Huang L."/>
            <person name="Wang Z.-W."/>
            <person name="Zhao X."/>
            <person name="Zhong W.-Y."/>
            <person name="Peng D.-H."/>
            <person name="Ahmad S."/>
            <person name="Lan S."/>
            <person name="Zhang J.-S."/>
            <person name="Tsai W.-C."/>
            <person name="Van De Peer Y."/>
            <person name="Liu Z.-J."/>
        </authorList>
    </citation>
    <scope>NUCLEOTIDE SEQUENCE</scope>
    <source>
        <strain evidence="2">CP</strain>
        <tissue evidence="2">Leaves</tissue>
    </source>
</reference>
<keyword evidence="3" id="KW-1185">Reference proteome</keyword>